<reference evidence="1" key="1">
    <citation type="submission" date="2014-12" db="EMBL/GenBank/DDBJ databases">
        <title>Insight into the proteome of Arion vulgaris.</title>
        <authorList>
            <person name="Aradska J."/>
            <person name="Bulat T."/>
            <person name="Smidak R."/>
            <person name="Sarate P."/>
            <person name="Gangsoo J."/>
            <person name="Sialana F."/>
            <person name="Bilban M."/>
            <person name="Lubec G."/>
        </authorList>
    </citation>
    <scope>NUCLEOTIDE SEQUENCE</scope>
    <source>
        <tissue evidence="1">Skin</tissue>
    </source>
</reference>
<evidence type="ECO:0000313" key="1">
    <source>
        <dbReference type="EMBL" id="CEK62871.1"/>
    </source>
</evidence>
<dbReference type="EMBL" id="HACG01016006">
    <property type="protein sequence ID" value="CEK62871.1"/>
    <property type="molecule type" value="Transcribed_RNA"/>
</dbReference>
<gene>
    <name evidence="1" type="primary">ORF46373</name>
</gene>
<proteinExistence type="predicted"/>
<protein>
    <submittedName>
        <fullName evidence="1">Uncharacterized protein</fullName>
    </submittedName>
</protein>
<accession>A0A0B6Z4Q4</accession>
<dbReference type="AlphaFoldDB" id="A0A0B6Z4Q4"/>
<feature type="non-terminal residue" evidence="1">
    <location>
        <position position="1"/>
    </location>
</feature>
<organism evidence="1">
    <name type="scientific">Arion vulgaris</name>
    <dbReference type="NCBI Taxonomy" id="1028688"/>
    <lineage>
        <taxon>Eukaryota</taxon>
        <taxon>Metazoa</taxon>
        <taxon>Spiralia</taxon>
        <taxon>Lophotrochozoa</taxon>
        <taxon>Mollusca</taxon>
        <taxon>Gastropoda</taxon>
        <taxon>Heterobranchia</taxon>
        <taxon>Euthyneura</taxon>
        <taxon>Panpulmonata</taxon>
        <taxon>Eupulmonata</taxon>
        <taxon>Stylommatophora</taxon>
        <taxon>Helicina</taxon>
        <taxon>Arionoidea</taxon>
        <taxon>Arionidae</taxon>
        <taxon>Arion</taxon>
    </lineage>
</organism>
<sequence length="84" mass="9590">IQLYNTTSTEFYCIVSDMIIIGEDVKDDVDHMNHHMSLVKEKYVPNTVFPNLLRDMKLLTLLCSCKARDSQNDGGNQTLLKLLS</sequence>
<name>A0A0B6Z4Q4_9EUPU</name>